<gene>
    <name evidence="2" type="ORF">BSOLF_2583</name>
</gene>
<comment type="caution">
    <text evidence="2">The sequence shown here is derived from an EMBL/GenBank/DDBJ whole genome shotgun (WGS) entry which is preliminary data.</text>
</comment>
<evidence type="ECO:0000256" key="1">
    <source>
        <dbReference type="SAM" id="MobiDB-lite"/>
    </source>
</evidence>
<feature type="region of interest" description="Disordered" evidence="1">
    <location>
        <begin position="460"/>
        <end position="499"/>
    </location>
</feature>
<reference evidence="3" key="1">
    <citation type="journal article" date="2018" name="Sci. Rep.">
        <title>Lignite coal burning seam in the remote Altai Mountains harbors a hydrogen-driven thermophilic microbial community.</title>
        <authorList>
            <person name="Kadnikov V.V."/>
            <person name="Mardanov A.V."/>
            <person name="Ivasenko D.A."/>
            <person name="Antsiferov D.V."/>
            <person name="Beletsky A.V."/>
            <person name="Karnachuk O.V."/>
            <person name="Ravin N.V."/>
        </authorList>
    </citation>
    <scope>NUCLEOTIDE SEQUENCE [LARGE SCALE GENOMIC DNA]</scope>
</reference>
<feature type="compositionally biased region" description="Pro residues" evidence="1">
    <location>
        <begin position="464"/>
        <end position="499"/>
    </location>
</feature>
<feature type="compositionally biased region" description="Low complexity" evidence="1">
    <location>
        <begin position="430"/>
        <end position="441"/>
    </location>
</feature>
<feature type="region of interest" description="Disordered" evidence="1">
    <location>
        <begin position="408"/>
        <end position="441"/>
    </location>
</feature>
<organism evidence="2 3">
    <name type="scientific">Candidatus Carbonibacillus altaicus</name>
    <dbReference type="NCBI Taxonomy" id="2163959"/>
    <lineage>
        <taxon>Bacteria</taxon>
        <taxon>Bacillati</taxon>
        <taxon>Bacillota</taxon>
        <taxon>Bacilli</taxon>
        <taxon>Bacillales</taxon>
        <taxon>Candidatus Carbonibacillus</taxon>
    </lineage>
</organism>
<evidence type="ECO:0000313" key="3">
    <source>
        <dbReference type="Proteomes" id="UP000244338"/>
    </source>
</evidence>
<evidence type="ECO:0000313" key="2">
    <source>
        <dbReference type="EMBL" id="PTQ55287.1"/>
    </source>
</evidence>
<dbReference type="Proteomes" id="UP000244338">
    <property type="component" value="Unassembled WGS sequence"/>
</dbReference>
<proteinExistence type="predicted"/>
<sequence>MRKAFLITFALTLIFVGTYFFTEKRAESISVGARVTAIIEGKSYVGVWREVGGKMMFFPDPTVNKGPCGEPYCVYVADDNMATIQTVRRDAVETRKALDNLNITVPNLKIEQLEKGSPYIKFIFEPNTNDPDENRGSRKTYTKIYWTPQAGDVFSGQKQSRGSYSVNVNGTNPTEYYPSVDSLIRGPGIVTFDTDNRVGKFMPESPFESYGVFDPNFSYLKGIGETKPISVYFDFYTPNVSISHSPSNADSSYVIRNDNKIPFNYKATITDVRGTVKTLSGSIGAGQSISGTVSGPPSRTTSSNQTLSVTFFDPRGNNHLNASTSDYYKVATPSIALRASVSYVDTSQTKEEVEYKDTGCTYGPDKYTVYYKYRWQDASYTVYSTVTNNNNFPETINASVGSNSSSYTLNGGSSTSGPQVSGTTSYATISGRASSPAGSSSDSVIIEGRWVFVEKVEENYTCNPAPPPPPPKDPFQPSPINPTDPIPIPITPPPGGSFY</sequence>
<dbReference type="EMBL" id="PEBX01000147">
    <property type="protein sequence ID" value="PTQ55287.1"/>
    <property type="molecule type" value="Genomic_DNA"/>
</dbReference>
<feature type="compositionally biased region" description="Polar residues" evidence="1">
    <location>
        <begin position="408"/>
        <end position="428"/>
    </location>
</feature>
<protein>
    <submittedName>
        <fullName evidence="2">Uncharacterized protein</fullName>
    </submittedName>
</protein>
<accession>A0A2R6XXY5</accession>
<name>A0A2R6XXY5_9BACL</name>
<dbReference type="AlphaFoldDB" id="A0A2R6XXY5"/>